<evidence type="ECO:0000313" key="3">
    <source>
        <dbReference type="Proteomes" id="UP000037510"/>
    </source>
</evidence>
<organism evidence="2 3">
    <name type="scientific">Operophtera brumata</name>
    <name type="common">Winter moth</name>
    <name type="synonym">Phalaena brumata</name>
    <dbReference type="NCBI Taxonomy" id="104452"/>
    <lineage>
        <taxon>Eukaryota</taxon>
        <taxon>Metazoa</taxon>
        <taxon>Ecdysozoa</taxon>
        <taxon>Arthropoda</taxon>
        <taxon>Hexapoda</taxon>
        <taxon>Insecta</taxon>
        <taxon>Pterygota</taxon>
        <taxon>Neoptera</taxon>
        <taxon>Endopterygota</taxon>
        <taxon>Lepidoptera</taxon>
        <taxon>Glossata</taxon>
        <taxon>Ditrysia</taxon>
        <taxon>Geometroidea</taxon>
        <taxon>Geometridae</taxon>
        <taxon>Larentiinae</taxon>
        <taxon>Operophtera</taxon>
    </lineage>
</organism>
<proteinExistence type="predicted"/>
<keyword evidence="3" id="KW-1185">Reference proteome</keyword>
<dbReference type="EMBL" id="JTDY01016513">
    <property type="protein sequence ID" value="KOB51890.1"/>
    <property type="molecule type" value="Genomic_DNA"/>
</dbReference>
<dbReference type="Proteomes" id="UP000037510">
    <property type="component" value="Unassembled WGS sequence"/>
</dbReference>
<comment type="caution">
    <text evidence="2">The sequence shown here is derived from an EMBL/GenBank/DDBJ whole genome shotgun (WGS) entry which is preliminary data.</text>
</comment>
<reference evidence="2 3" key="1">
    <citation type="journal article" date="2015" name="Genome Biol. Evol.">
        <title>The genome of winter moth (Operophtera brumata) provides a genomic perspective on sexual dimorphism and phenology.</title>
        <authorList>
            <person name="Derks M.F."/>
            <person name="Smit S."/>
            <person name="Salis L."/>
            <person name="Schijlen E."/>
            <person name="Bossers A."/>
            <person name="Mateman C."/>
            <person name="Pijl A.S."/>
            <person name="de Ridder D."/>
            <person name="Groenen M.A."/>
            <person name="Visser M.E."/>
            <person name="Megens H.J."/>
        </authorList>
    </citation>
    <scope>NUCLEOTIDE SEQUENCE [LARGE SCALE GENOMIC DNA]</scope>
    <source>
        <strain evidence="2">WM2013NL</strain>
        <tissue evidence="2">Head and thorax</tissue>
    </source>
</reference>
<gene>
    <name evidence="2" type="ORF">OBRU01_26948</name>
</gene>
<accession>A0A0L7K201</accession>
<dbReference type="AlphaFoldDB" id="A0A0L7K201"/>
<feature type="region of interest" description="Disordered" evidence="1">
    <location>
        <begin position="75"/>
        <end position="98"/>
    </location>
</feature>
<sequence>MPLEGTGKCTFGKRMDIDIHMLNEIITREVNHFRNYKIYRPNFGSVPVTAKFYAAHDQFKSGSQEEMKKIDDYHHNVSQSRVNGPHSKYPSSATENMV</sequence>
<feature type="compositionally biased region" description="Polar residues" evidence="1">
    <location>
        <begin position="89"/>
        <end position="98"/>
    </location>
</feature>
<evidence type="ECO:0000313" key="2">
    <source>
        <dbReference type="EMBL" id="KOB51890.1"/>
    </source>
</evidence>
<evidence type="ECO:0000256" key="1">
    <source>
        <dbReference type="SAM" id="MobiDB-lite"/>
    </source>
</evidence>
<name>A0A0L7K201_OPEBR</name>
<protein>
    <submittedName>
        <fullName evidence="2">Carbon catabolite repressor</fullName>
    </submittedName>
</protein>